<evidence type="ECO:0000256" key="7">
    <source>
        <dbReference type="ARBA" id="ARBA00023065"/>
    </source>
</evidence>
<feature type="transmembrane region" description="Helical" evidence="9">
    <location>
        <begin position="451"/>
        <end position="475"/>
    </location>
</feature>
<dbReference type="STRING" id="1577792.QX51_00560"/>
<gene>
    <name evidence="10" type="ORF">QX51_00560</name>
</gene>
<dbReference type="EMBL" id="JWHR01000005">
    <property type="protein sequence ID" value="KHS58819.1"/>
    <property type="molecule type" value="Genomic_DNA"/>
</dbReference>
<comment type="caution">
    <text evidence="10">The sequence shown here is derived from an EMBL/GenBank/DDBJ whole genome shotgun (WGS) entry which is preliminary data.</text>
</comment>
<protein>
    <recommendedName>
        <fullName evidence="12">Cation transporter</fullName>
    </recommendedName>
</protein>
<feature type="transmembrane region" description="Helical" evidence="9">
    <location>
        <begin position="401"/>
        <end position="418"/>
    </location>
</feature>
<keyword evidence="11" id="KW-1185">Reference proteome</keyword>
<evidence type="ECO:0000256" key="8">
    <source>
        <dbReference type="ARBA" id="ARBA00023136"/>
    </source>
</evidence>
<evidence type="ECO:0000256" key="5">
    <source>
        <dbReference type="ARBA" id="ARBA00022692"/>
    </source>
</evidence>
<dbReference type="GO" id="GO:0030001">
    <property type="term" value="P:metal ion transport"/>
    <property type="evidence" value="ECO:0007669"/>
    <property type="project" value="UniProtKB-ARBA"/>
</dbReference>
<dbReference type="RefSeq" id="WP_039677953.1">
    <property type="nucleotide sequence ID" value="NZ_JWHR01000005.1"/>
</dbReference>
<keyword evidence="5 9" id="KW-0812">Transmembrane</keyword>
<evidence type="ECO:0000256" key="6">
    <source>
        <dbReference type="ARBA" id="ARBA00022989"/>
    </source>
</evidence>
<dbReference type="InterPro" id="IPR003445">
    <property type="entry name" value="Cat_transpt"/>
</dbReference>
<evidence type="ECO:0000256" key="9">
    <source>
        <dbReference type="SAM" id="Phobius"/>
    </source>
</evidence>
<accession>A0A0B3W0Z0</accession>
<evidence type="ECO:0000313" key="11">
    <source>
        <dbReference type="Proteomes" id="UP000031189"/>
    </source>
</evidence>
<dbReference type="OrthoDB" id="9810952at2"/>
<dbReference type="PANTHER" id="PTHR32024">
    <property type="entry name" value="TRK SYSTEM POTASSIUM UPTAKE PROTEIN TRKG-RELATED"/>
    <property type="match status" value="1"/>
</dbReference>
<reference evidence="10 11" key="1">
    <citation type="submission" date="2014-12" db="EMBL/GenBank/DDBJ databases">
        <title>Draft genome sequence of Terrisporobacter sp. 08-306576, isolated from the blood culture of a bacteremia patient.</title>
        <authorList>
            <person name="Lund L.C."/>
            <person name="Sydenham T.V."/>
            <person name="Hogh S.V."/>
            <person name="Skov M.N."/>
            <person name="Kemp M."/>
            <person name="Justesen U.S."/>
        </authorList>
    </citation>
    <scope>NUCLEOTIDE SEQUENCE [LARGE SCALE GENOMIC DNA]</scope>
    <source>
        <strain evidence="10 11">08-306576</strain>
    </source>
</reference>
<dbReference type="AlphaFoldDB" id="A0A0B3W0Z0"/>
<keyword evidence="7" id="KW-0406">Ion transport</keyword>
<sequence length="490" mass="54504">MKSKLSNNIIISYIGVFLIIIGVINLIPLLVLVAYPEEFIYGKYFFIPGVLSMILGLIIKKIIPINKNKKLSVGEDAVIVTLTWILAIFISAMPFYLSDMLNFTQSIFEAVSGWTTTGLSVVDVDNCPKIYLIHRSIMNFFGGVGIVLVMVSALSATFGMSLYNCEGHLDNLLPNLLKSSRLILSIYSGYVISGIVLYCIFGMPLFDAINNSIAALSTGGFGVRSESIGAYNSFSIELVTIILMLLGTTNFAAHLLLIKGKFKKFFQLGEIKFMFFILGICVPLVGFFSLSYLYGNVYIGLRRSMFELISALTTTGFSTVTYNDWNGFAIFIMIILMIIGGGAGSTAGGIKLYRVYILCRNCIWNIKSKFASPHLVNEDYVYKPEGKVYIKDSDRKDISNYAFMYMTIYVIGVSIMLLNNYSLQDSLFEFASALGTVGLSVGVTSPMAPAIILWTEIFAMLFGRLEIWVIIIAVIKILNNMKREKIEYNF</sequence>
<comment type="similarity">
    <text evidence="2">Belongs to the TrkH potassium transport family.</text>
</comment>
<feature type="transmembrane region" description="Helical" evidence="9">
    <location>
        <begin position="12"/>
        <end position="35"/>
    </location>
</feature>
<keyword evidence="3" id="KW-0813">Transport</keyword>
<feature type="transmembrane region" description="Helical" evidence="9">
    <location>
        <begin position="79"/>
        <end position="97"/>
    </location>
</feature>
<comment type="subcellular location">
    <subcellularLocation>
        <location evidence="1">Cell membrane</location>
        <topology evidence="1">Multi-pass membrane protein</topology>
    </subcellularLocation>
</comment>
<evidence type="ECO:0000256" key="1">
    <source>
        <dbReference type="ARBA" id="ARBA00004651"/>
    </source>
</evidence>
<evidence type="ECO:0008006" key="12">
    <source>
        <dbReference type="Google" id="ProtNLM"/>
    </source>
</evidence>
<evidence type="ECO:0000256" key="2">
    <source>
        <dbReference type="ARBA" id="ARBA00009137"/>
    </source>
</evidence>
<feature type="transmembrane region" description="Helical" evidence="9">
    <location>
        <begin position="234"/>
        <end position="253"/>
    </location>
</feature>
<evidence type="ECO:0000313" key="10">
    <source>
        <dbReference type="EMBL" id="KHS58819.1"/>
    </source>
</evidence>
<dbReference type="Proteomes" id="UP000031189">
    <property type="component" value="Unassembled WGS sequence"/>
</dbReference>
<evidence type="ECO:0000256" key="3">
    <source>
        <dbReference type="ARBA" id="ARBA00022448"/>
    </source>
</evidence>
<feature type="transmembrane region" description="Helical" evidence="9">
    <location>
        <begin position="41"/>
        <end position="59"/>
    </location>
</feature>
<keyword evidence="8 9" id="KW-0472">Membrane</keyword>
<evidence type="ECO:0000256" key="4">
    <source>
        <dbReference type="ARBA" id="ARBA00022475"/>
    </source>
</evidence>
<dbReference type="Pfam" id="PF02386">
    <property type="entry name" value="TrkH"/>
    <property type="match status" value="1"/>
</dbReference>
<feature type="transmembrane region" description="Helical" evidence="9">
    <location>
        <begin position="140"/>
        <end position="163"/>
    </location>
</feature>
<organism evidence="10 11">
    <name type="scientific">Terrisporobacter othiniensis</name>
    <dbReference type="NCBI Taxonomy" id="1577792"/>
    <lineage>
        <taxon>Bacteria</taxon>
        <taxon>Bacillati</taxon>
        <taxon>Bacillota</taxon>
        <taxon>Clostridia</taxon>
        <taxon>Peptostreptococcales</taxon>
        <taxon>Peptostreptococcaceae</taxon>
        <taxon>Terrisporobacter</taxon>
    </lineage>
</organism>
<feature type="transmembrane region" description="Helical" evidence="9">
    <location>
        <begin position="328"/>
        <end position="350"/>
    </location>
</feature>
<name>A0A0B3W0Z0_9FIRM</name>
<dbReference type="GO" id="GO:0008324">
    <property type="term" value="F:monoatomic cation transmembrane transporter activity"/>
    <property type="evidence" value="ECO:0007669"/>
    <property type="project" value="InterPro"/>
</dbReference>
<keyword evidence="4" id="KW-1003">Cell membrane</keyword>
<feature type="transmembrane region" description="Helical" evidence="9">
    <location>
        <begin position="273"/>
        <end position="295"/>
    </location>
</feature>
<dbReference type="GO" id="GO:0005886">
    <property type="term" value="C:plasma membrane"/>
    <property type="evidence" value="ECO:0007669"/>
    <property type="project" value="UniProtKB-SubCell"/>
</dbReference>
<dbReference type="PANTHER" id="PTHR32024:SF2">
    <property type="entry name" value="TRK SYSTEM POTASSIUM UPTAKE PROTEIN TRKG-RELATED"/>
    <property type="match status" value="1"/>
</dbReference>
<feature type="transmembrane region" description="Helical" evidence="9">
    <location>
        <begin position="184"/>
        <end position="206"/>
    </location>
</feature>
<proteinExistence type="inferred from homology"/>
<keyword evidence="6 9" id="KW-1133">Transmembrane helix</keyword>